<dbReference type="PANTHER" id="PTHR43158">
    <property type="entry name" value="SKFA PEPTIDE EXPORT ATP-BINDING PROTEIN SKFE"/>
    <property type="match status" value="1"/>
</dbReference>
<dbReference type="Gene3D" id="3.40.50.300">
    <property type="entry name" value="P-loop containing nucleotide triphosphate hydrolases"/>
    <property type="match status" value="1"/>
</dbReference>
<dbReference type="RefSeq" id="WP_286137049.1">
    <property type="nucleotide sequence ID" value="NZ_BRPL01000004.1"/>
</dbReference>
<dbReference type="InterPro" id="IPR027417">
    <property type="entry name" value="P-loop_NTPase"/>
</dbReference>
<dbReference type="PROSITE" id="PS50893">
    <property type="entry name" value="ABC_TRANSPORTER_2"/>
    <property type="match status" value="1"/>
</dbReference>
<dbReference type="GO" id="GO:0016887">
    <property type="term" value="F:ATP hydrolysis activity"/>
    <property type="evidence" value="ECO:0007669"/>
    <property type="project" value="InterPro"/>
</dbReference>
<keyword evidence="1" id="KW-0547">Nucleotide-binding</keyword>
<evidence type="ECO:0000256" key="1">
    <source>
        <dbReference type="ARBA" id="ARBA00022741"/>
    </source>
</evidence>
<gene>
    <name evidence="4" type="ORF">WR164_14890</name>
</gene>
<sequence length="287" mass="32897">MTEIKINDLNQVFNHQNVLKNINLEFKNKAIYGLLGNNGVGKSTLMNLMTERILPTSGYISINGHNIHNNDVALQQMYLLNEDDMYSPSLKVRQIFNLTNEIYGNFNFKFAKLLSKKFDLNLSLKFGKLSTGYRTICKIIVAFCVPVKYVLLDEPTLGLDANHRNLFYEALINTYSHNPRTFIISSHLINEISKLLNYVIFINNGKIILNNSIEIIMKNSFAITGSKDDVKQYTRNLNVIGKRNLGKLSTFYVYDHINNQTKSFNIKIEKMNLQRLLICLSNIGKEG</sequence>
<reference evidence="4" key="2">
    <citation type="journal article" date="2023" name="PLoS ONE">
        <title>Philodulcilactobacillus myokoensis gen. nov., sp. nov., a fructophilic, acidophilic, and agar-phobic lactic acid bacterium isolated from fermented vegetable extracts.</title>
        <authorList>
            <person name="Kouya T."/>
            <person name="Ishiyama Y."/>
            <person name="Ohashi S."/>
            <person name="Kumakubo R."/>
            <person name="Yamazaki T."/>
            <person name="Otaki T."/>
        </authorList>
    </citation>
    <scope>NUCLEOTIDE SEQUENCE</scope>
    <source>
        <strain evidence="4">WR16-4</strain>
    </source>
</reference>
<dbReference type="SUPFAM" id="SSF52540">
    <property type="entry name" value="P-loop containing nucleoside triphosphate hydrolases"/>
    <property type="match status" value="1"/>
</dbReference>
<protein>
    <submittedName>
        <fullName evidence="4">ABC transporter ATP-binding protein</fullName>
    </submittedName>
</protein>
<dbReference type="Pfam" id="PF00005">
    <property type="entry name" value="ABC_tran"/>
    <property type="match status" value="1"/>
</dbReference>
<dbReference type="EMBL" id="BRPL01000004">
    <property type="protein sequence ID" value="GLB47510.1"/>
    <property type="molecule type" value="Genomic_DNA"/>
</dbReference>
<dbReference type="PANTHER" id="PTHR43158:SF5">
    <property type="entry name" value="ABC TRANSPORTER, ATP-BINDING PROTEIN"/>
    <property type="match status" value="1"/>
</dbReference>
<name>A0A9W6ET77_9LACO</name>
<comment type="caution">
    <text evidence="4">The sequence shown here is derived from an EMBL/GenBank/DDBJ whole genome shotgun (WGS) entry which is preliminary data.</text>
</comment>
<feature type="domain" description="ABC transporter" evidence="3">
    <location>
        <begin position="4"/>
        <end position="229"/>
    </location>
</feature>
<organism evidence="4 5">
    <name type="scientific">Philodulcilactobacillus myokoensis</name>
    <dbReference type="NCBI Taxonomy" id="2929573"/>
    <lineage>
        <taxon>Bacteria</taxon>
        <taxon>Bacillati</taxon>
        <taxon>Bacillota</taxon>
        <taxon>Bacilli</taxon>
        <taxon>Lactobacillales</taxon>
        <taxon>Lactobacillaceae</taxon>
        <taxon>Philodulcilactobacillus</taxon>
    </lineage>
</organism>
<evidence type="ECO:0000256" key="2">
    <source>
        <dbReference type="ARBA" id="ARBA00022840"/>
    </source>
</evidence>
<evidence type="ECO:0000313" key="4">
    <source>
        <dbReference type="EMBL" id="GLB47510.1"/>
    </source>
</evidence>
<reference evidence="4" key="1">
    <citation type="submission" date="2022-07" db="EMBL/GenBank/DDBJ databases">
        <authorList>
            <person name="Kouya T."/>
            <person name="Ishiyama Y."/>
        </authorList>
    </citation>
    <scope>NUCLEOTIDE SEQUENCE</scope>
    <source>
        <strain evidence="4">WR16-4</strain>
    </source>
</reference>
<proteinExistence type="predicted"/>
<evidence type="ECO:0000313" key="5">
    <source>
        <dbReference type="Proteomes" id="UP001144204"/>
    </source>
</evidence>
<accession>A0A9W6ET77</accession>
<dbReference type="SMART" id="SM00382">
    <property type="entry name" value="AAA"/>
    <property type="match status" value="1"/>
</dbReference>
<evidence type="ECO:0000259" key="3">
    <source>
        <dbReference type="PROSITE" id="PS50893"/>
    </source>
</evidence>
<dbReference type="AlphaFoldDB" id="A0A9W6ET77"/>
<dbReference type="GO" id="GO:0005524">
    <property type="term" value="F:ATP binding"/>
    <property type="evidence" value="ECO:0007669"/>
    <property type="project" value="UniProtKB-KW"/>
</dbReference>
<keyword evidence="5" id="KW-1185">Reference proteome</keyword>
<dbReference type="InterPro" id="IPR003439">
    <property type="entry name" value="ABC_transporter-like_ATP-bd"/>
</dbReference>
<keyword evidence="2 4" id="KW-0067">ATP-binding</keyword>
<dbReference type="InterPro" id="IPR003593">
    <property type="entry name" value="AAA+_ATPase"/>
</dbReference>
<dbReference type="Proteomes" id="UP001144204">
    <property type="component" value="Unassembled WGS sequence"/>
</dbReference>